<organism evidence="2 3">
    <name type="scientific">Sparassis crispa</name>
    <dbReference type="NCBI Taxonomy" id="139825"/>
    <lineage>
        <taxon>Eukaryota</taxon>
        <taxon>Fungi</taxon>
        <taxon>Dikarya</taxon>
        <taxon>Basidiomycota</taxon>
        <taxon>Agaricomycotina</taxon>
        <taxon>Agaricomycetes</taxon>
        <taxon>Polyporales</taxon>
        <taxon>Sparassidaceae</taxon>
        <taxon>Sparassis</taxon>
    </lineage>
</organism>
<gene>
    <name evidence="2" type="ORF">SCP_0801540</name>
</gene>
<feature type="transmembrane region" description="Helical" evidence="1">
    <location>
        <begin position="1033"/>
        <end position="1053"/>
    </location>
</feature>
<keyword evidence="1" id="KW-1133">Transmembrane helix</keyword>
<keyword evidence="1" id="KW-0472">Membrane</keyword>
<keyword evidence="3" id="KW-1185">Reference proteome</keyword>
<protein>
    <submittedName>
        <fullName evidence="2">Uncharacterized protein</fullName>
    </submittedName>
</protein>
<dbReference type="GeneID" id="38782552"/>
<accession>A0A401GTT1</accession>
<dbReference type="OrthoDB" id="2781857at2759"/>
<dbReference type="Proteomes" id="UP000287166">
    <property type="component" value="Unassembled WGS sequence"/>
</dbReference>
<evidence type="ECO:0000313" key="3">
    <source>
        <dbReference type="Proteomes" id="UP000287166"/>
    </source>
</evidence>
<dbReference type="InParanoid" id="A0A401GTT1"/>
<dbReference type="AlphaFoldDB" id="A0A401GTT1"/>
<keyword evidence="1" id="KW-0812">Transmembrane</keyword>
<proteinExistence type="predicted"/>
<name>A0A401GTT1_9APHY</name>
<sequence length="1190" mass="129183">MATEGNIQILVQTELQEDYTVQAPLGISGEPTSGLALNTDRNGRLNVFYITNNKIMNATQVLEPDGNTAQTWTVEDTGFPTTVVPQYVRAILLPSGYDFVVALGNDHNVYTLSTTARYPVWSAVKKSNSSWKPSTLSPLITNDGTLLIAALMSDGKVFKINPVKGTWSQDASVKIASSSVIELEVSGLFGGLRDDSTFGYLLSGKVLDESNSFSSGLAIVTSCGKLPTVRNIASGTFNSLAHVSIDKTTSTPLIFAIDQYHRATYFKADGRGGYASIYPLGETVKVTQLDAVLRKGVNVENQSMVWIEVLAMDTSGNLWHVESAPSADTPPSPSMVISSITQATNGDFIVTKWRSPAIISSAAITGFALSDSGQGFSYLVATSTSSQSTVLTSIVQDPTTSDWTTTRLAESSMQVGDVVRRSVYYIEVTCRDENQIQMPGLSAIVSAIEYADVDINGVTTTLDGLRSHSTLTNPQGKICITTPVDNELGCPTFTIWVEGMNAEHHVDVQPSGNIQAQLASITSDELKNAQDQTDGSYLFADLTDTQRSDLATSLNKTMQVFSNTPLVVPSTSLSRRYMHGKTNAAVARTRMKRDRSLARIHHNRSHVALHVSFRSGFSVNVVSHEEAAKLAATIRASGLPSLDLSWGDLWESVKNGFSTISSTIVDPVGNAVDATVTFWKDTVEYLWTGAATFVKQGFDLVSALFGKFKCGFNKLLNWLGYIFNWDDIKQTAAAFRQKFVALIENGKDCVNNQLPSLIDPFFLKAKAYLQDNYDSVVTETSTTTLDPKASGTSTDAIDDLPSSATWLFNKVINAPNGGSGGSLSPSFLGLESLFEVWQTFLKKMLDTGISDDFKKALESVVEFFKTLNSRDIIEGQTIAALLKVCKNALVLLIDYAQGLVDTALTVVSQVLDIILRVFDTPIEMPILSAIFHALGWEDFTLWTIVCTPIAIPFTIAYKVLTGAAPFQTQNEDGLYILHAKAKSRSLGDYVTLSQGIIAALYIFVDGSLDLINLIRSREAPGAVAFEYPAERMLNGYAVGIPLLQFSLSLYPLLDPAPDDPAYRRTVVGWVMALFFNAYNSFITCGSNLRCTARVVPPFYQPVGLTLLGGFAGWASPFMHLVNMIAGSEPNNTSTRASLAGEWLLPLSCWGKSLIMIQDPYLIAAATQLILDYVAGYGAFASWVYSFQQAG</sequence>
<dbReference type="RefSeq" id="XP_027616548.1">
    <property type="nucleotide sequence ID" value="XM_027760747.1"/>
</dbReference>
<feature type="transmembrane region" description="Helical" evidence="1">
    <location>
        <begin position="939"/>
        <end position="960"/>
    </location>
</feature>
<dbReference type="SUPFAM" id="SSF89372">
    <property type="entry name" value="Fucose-specific lectin"/>
    <property type="match status" value="1"/>
</dbReference>
<dbReference type="EMBL" id="BFAD01000008">
    <property type="protein sequence ID" value="GBE85635.1"/>
    <property type="molecule type" value="Genomic_DNA"/>
</dbReference>
<feature type="transmembrane region" description="Helical" evidence="1">
    <location>
        <begin position="1102"/>
        <end position="1125"/>
    </location>
</feature>
<evidence type="ECO:0000256" key="1">
    <source>
        <dbReference type="SAM" id="Phobius"/>
    </source>
</evidence>
<reference evidence="2 3" key="1">
    <citation type="journal article" date="2018" name="Sci. Rep.">
        <title>Genome sequence of the cauliflower mushroom Sparassis crispa (Hanabiratake) and its association with beneficial usage.</title>
        <authorList>
            <person name="Kiyama R."/>
            <person name="Furutani Y."/>
            <person name="Kawaguchi K."/>
            <person name="Nakanishi T."/>
        </authorList>
    </citation>
    <scope>NUCLEOTIDE SEQUENCE [LARGE SCALE GENOMIC DNA]</scope>
</reference>
<evidence type="ECO:0000313" key="2">
    <source>
        <dbReference type="EMBL" id="GBE85635.1"/>
    </source>
</evidence>
<feature type="transmembrane region" description="Helical" evidence="1">
    <location>
        <begin position="1065"/>
        <end position="1082"/>
    </location>
</feature>
<feature type="transmembrane region" description="Helical" evidence="1">
    <location>
        <begin position="1160"/>
        <end position="1184"/>
    </location>
</feature>
<comment type="caution">
    <text evidence="2">The sequence shown here is derived from an EMBL/GenBank/DDBJ whole genome shotgun (WGS) entry which is preliminary data.</text>
</comment>